<gene>
    <name evidence="2" type="ORF">ABNG02_13015</name>
    <name evidence="1" type="ORF">GCM10008994_16420</name>
</gene>
<reference evidence="2 4" key="3">
    <citation type="submission" date="2024-06" db="EMBL/GenBank/DDBJ databases">
        <title>Halorubrum miltondacostae sp. nov., a potential PHA producer isolated from an inland solar saltern in Rio Maior, Portugal.</title>
        <authorList>
            <person name="Albuquerque L."/>
            <person name="Viver T."/>
            <person name="Barroso C."/>
            <person name="Claudino R."/>
            <person name="Galvan M."/>
            <person name="Simoes G."/>
            <person name="Lobo Da Cunha A."/>
            <person name="Egas C."/>
        </authorList>
    </citation>
    <scope>NUCLEOTIDE SEQUENCE [LARGE SCALE GENOMIC DNA]</scope>
    <source>
        <strain evidence="2 4">DSM 18646</strain>
    </source>
</reference>
<dbReference type="AlphaFoldDB" id="A0AAV3SQZ7"/>
<evidence type="ECO:0000313" key="2">
    <source>
        <dbReference type="EMBL" id="MEZ3168246.1"/>
    </source>
</evidence>
<evidence type="ECO:0008006" key="5">
    <source>
        <dbReference type="Google" id="ProtNLM"/>
    </source>
</evidence>
<comment type="caution">
    <text evidence="1">The sequence shown here is derived from an EMBL/GenBank/DDBJ whole genome shotgun (WGS) entry which is preliminary data.</text>
</comment>
<reference evidence="1" key="1">
    <citation type="journal article" date="2014" name="Int. J. Syst. Evol. Microbiol.">
        <title>Complete genome sequence of Corynebacterium casei LMG S-19264T (=DSM 44701T), isolated from a smear-ripened cheese.</title>
        <authorList>
            <consortium name="US DOE Joint Genome Institute (JGI-PGF)"/>
            <person name="Walter F."/>
            <person name="Albersmeier A."/>
            <person name="Kalinowski J."/>
            <person name="Ruckert C."/>
        </authorList>
    </citation>
    <scope>NUCLEOTIDE SEQUENCE</scope>
    <source>
        <strain evidence="1">JCM 14265</strain>
    </source>
</reference>
<evidence type="ECO:0000313" key="3">
    <source>
        <dbReference type="Proteomes" id="UP001501425"/>
    </source>
</evidence>
<sequence length="332" mass="37410">MDVLWLRPDTGDNVSVRRERISEHLAEMDVDVTLVDATGTSAFPATYAAITGDYDVIVGTVRMGLYVGYPLSIALRKPFVGDVTDPLSQIRDLPRALFSMLERYEWFVLRRSDKSVFVYESSYQEAIDRGVSDPVRLPNAVDYDRFAEPAEWAVNESRTILEEHGIDPDSRIAIYTGSMVERYHLGEIGEASERLPDWEFVFIGKDRGADINSIVSNRSNAHFLGSFDYDLVPGFLAHADLGLCLIDAEQPLKLKEYTAAGISTLVIPAMKQWYDYDNLIFTEPKPETIASEIDKIGGNSPAAHRAMINENELESWHDISRSYLKLFESVLK</sequence>
<dbReference type="SUPFAM" id="SSF53756">
    <property type="entry name" value="UDP-Glycosyltransferase/glycogen phosphorylase"/>
    <property type="match status" value="1"/>
</dbReference>
<accession>A0AAV3SQZ7</accession>
<dbReference type="EMBL" id="BAAADQ010000007">
    <property type="protein sequence ID" value="GAA0542047.1"/>
    <property type="molecule type" value="Genomic_DNA"/>
</dbReference>
<proteinExistence type="predicted"/>
<evidence type="ECO:0000313" key="1">
    <source>
        <dbReference type="EMBL" id="GAA0542047.1"/>
    </source>
</evidence>
<organism evidence="1 3">
    <name type="scientific">Halorubrum ejinorense</name>
    <dbReference type="NCBI Taxonomy" id="425309"/>
    <lineage>
        <taxon>Archaea</taxon>
        <taxon>Methanobacteriati</taxon>
        <taxon>Methanobacteriota</taxon>
        <taxon>Stenosarchaea group</taxon>
        <taxon>Halobacteria</taxon>
        <taxon>Halobacteriales</taxon>
        <taxon>Haloferacaceae</taxon>
        <taxon>Halorubrum</taxon>
    </lineage>
</organism>
<evidence type="ECO:0000313" key="4">
    <source>
        <dbReference type="Proteomes" id="UP001567571"/>
    </source>
</evidence>
<protein>
    <recommendedName>
        <fullName evidence="5">Group 1 glycosyl transferase</fullName>
    </recommendedName>
</protein>
<dbReference type="Proteomes" id="UP001567571">
    <property type="component" value="Unassembled WGS sequence"/>
</dbReference>
<dbReference type="Proteomes" id="UP001501425">
    <property type="component" value="Unassembled WGS sequence"/>
</dbReference>
<dbReference type="Gene3D" id="3.40.50.2000">
    <property type="entry name" value="Glycogen Phosphorylase B"/>
    <property type="match status" value="2"/>
</dbReference>
<name>A0AAV3SQZ7_9EURY</name>
<dbReference type="RefSeq" id="WP_371153037.1">
    <property type="nucleotide sequence ID" value="NZ_JBEDNW010000007.1"/>
</dbReference>
<dbReference type="EMBL" id="JBEDNW010000007">
    <property type="protein sequence ID" value="MEZ3168246.1"/>
    <property type="molecule type" value="Genomic_DNA"/>
</dbReference>
<reference evidence="1" key="2">
    <citation type="submission" date="2023-12" db="EMBL/GenBank/DDBJ databases">
        <authorList>
            <person name="Sun Q."/>
            <person name="Inoue M."/>
        </authorList>
    </citation>
    <scope>NUCLEOTIDE SEQUENCE</scope>
    <source>
        <strain evidence="1">JCM 14265</strain>
    </source>
</reference>
<keyword evidence="4" id="KW-1185">Reference proteome</keyword>